<comment type="subunit">
    <text evidence="12">Likely a component of a DCX (DDB1-CUL4-X-box) protein ligase complex. May interact with pic/DDB1.</text>
</comment>
<evidence type="ECO:0000256" key="7">
    <source>
        <dbReference type="ARBA" id="ARBA00022833"/>
    </source>
</evidence>
<protein>
    <recommendedName>
        <fullName evidence="4">Protein cereblon</fullName>
    </recommendedName>
    <alternativeName>
        <fullName evidence="10">Protein ohgata</fullName>
    </alternativeName>
</protein>
<evidence type="ECO:0000256" key="6">
    <source>
        <dbReference type="ARBA" id="ARBA00022786"/>
    </source>
</evidence>
<evidence type="ECO:0000256" key="13">
    <source>
        <dbReference type="SAM" id="MobiDB-lite"/>
    </source>
</evidence>
<dbReference type="Gene3D" id="2.30.130.40">
    <property type="entry name" value="LON domain-like"/>
    <property type="match status" value="1"/>
</dbReference>
<dbReference type="InterPro" id="IPR003111">
    <property type="entry name" value="Lon_prtase_N"/>
</dbReference>
<dbReference type="GO" id="GO:0005634">
    <property type="term" value="C:nucleus"/>
    <property type="evidence" value="ECO:0007669"/>
    <property type="project" value="UniProtKB-SubCell"/>
</dbReference>
<keyword evidence="5" id="KW-0479">Metal-binding</keyword>
<keyword evidence="8" id="KW-0832">Ubl conjugation</keyword>
<dbReference type="InterPro" id="IPR034750">
    <property type="entry name" value="CULT"/>
</dbReference>
<dbReference type="CDD" id="cd15777">
    <property type="entry name" value="CRBN_C_like"/>
    <property type="match status" value="1"/>
</dbReference>
<comment type="pathway">
    <text evidence="2">Protein modification; protein ubiquitination.</text>
</comment>
<keyword evidence="6" id="KW-0833">Ubl conjugation pathway</keyword>
<evidence type="ECO:0000256" key="11">
    <source>
        <dbReference type="ARBA" id="ARBA00046075"/>
    </source>
</evidence>
<organism evidence="15 16">
    <name type="scientific">Aphis glycines</name>
    <name type="common">Soybean aphid</name>
    <dbReference type="NCBI Taxonomy" id="307491"/>
    <lineage>
        <taxon>Eukaryota</taxon>
        <taxon>Metazoa</taxon>
        <taxon>Ecdysozoa</taxon>
        <taxon>Arthropoda</taxon>
        <taxon>Hexapoda</taxon>
        <taxon>Insecta</taxon>
        <taxon>Pterygota</taxon>
        <taxon>Neoptera</taxon>
        <taxon>Paraneoptera</taxon>
        <taxon>Hemiptera</taxon>
        <taxon>Sternorrhyncha</taxon>
        <taxon>Aphidomorpha</taxon>
        <taxon>Aphidoidea</taxon>
        <taxon>Aphididae</taxon>
        <taxon>Aphidini</taxon>
        <taxon>Aphis</taxon>
        <taxon>Aphis</taxon>
    </lineage>
</organism>
<keyword evidence="9" id="KW-0539">Nucleus</keyword>
<dbReference type="OrthoDB" id="267517at2759"/>
<dbReference type="Pfam" id="PF03226">
    <property type="entry name" value="Yippee-Mis18"/>
    <property type="match status" value="1"/>
</dbReference>
<sequence>MSDSDQEEISINTSNMSDSDDHEHEEISPNIIRNEPETILHRNTVIYTNPVVCVSKLRLTSYDQNLTTAHQYLGNRLREATGRTVYEEGVIHVLPILFLKLNLMPGQILPIIAHSPNIKLVLKYAINRNRSFGVCYQYNLKGPTFGTIAEVYEHTADIETSEPLQVKAMGHQRFEIVQARETLESQQSSDLILVKIRIIPDTTLFMNSFNKLCLHPNKRHLNHREMCRKRDMWQTQWPDWVYKQFDVYKLASQLSKKLKMMCKAKLLNDFCIIYYNISNHNKNISSKLSFFIKNKNVKISDDPFLLSFQVLRLGMFSQEDVSELLGIESTNTRLQHEITLWDKLQKMQKFLCNHCNTPICDMSNVFPMSPEGPQGTYCNSLGKIHDMITVTELEEDLHVITVGIPSNECSWFPGYVWTIILCPGCHNHLGWRYMVERNPLLRPKEFYGLTLSSISSFENYFVPVRDRHVDLDDGEMLVTF</sequence>
<dbReference type="GO" id="GO:0046872">
    <property type="term" value="F:metal ion binding"/>
    <property type="evidence" value="ECO:0007669"/>
    <property type="project" value="UniProtKB-KW"/>
</dbReference>
<name>A0A6G0TYP3_APHGL</name>
<dbReference type="GO" id="GO:0016567">
    <property type="term" value="P:protein ubiquitination"/>
    <property type="evidence" value="ECO:0007669"/>
    <property type="project" value="UniProtKB-UniPathway"/>
</dbReference>
<dbReference type="InterPro" id="IPR046336">
    <property type="entry name" value="Lon_prtase_N_sf"/>
</dbReference>
<evidence type="ECO:0000256" key="5">
    <source>
        <dbReference type="ARBA" id="ARBA00022723"/>
    </source>
</evidence>
<dbReference type="Proteomes" id="UP000475862">
    <property type="component" value="Unassembled WGS sequence"/>
</dbReference>
<dbReference type="UniPathway" id="UPA00143"/>
<evidence type="ECO:0000256" key="1">
    <source>
        <dbReference type="ARBA" id="ARBA00004123"/>
    </source>
</evidence>
<dbReference type="Gene3D" id="2.170.150.20">
    <property type="entry name" value="Peptide methionine sulfoxide reductase"/>
    <property type="match status" value="1"/>
</dbReference>
<dbReference type="PROSITE" id="PS51788">
    <property type="entry name" value="CULT"/>
    <property type="match status" value="1"/>
</dbReference>
<evidence type="ECO:0000313" key="16">
    <source>
        <dbReference type="Proteomes" id="UP000475862"/>
    </source>
</evidence>
<dbReference type="SMART" id="SM00464">
    <property type="entry name" value="LON"/>
    <property type="match status" value="1"/>
</dbReference>
<feature type="domain" description="CULT" evidence="14">
    <location>
        <begin position="347"/>
        <end position="458"/>
    </location>
</feature>
<feature type="region of interest" description="Disordered" evidence="13">
    <location>
        <begin position="1"/>
        <end position="33"/>
    </location>
</feature>
<comment type="subcellular location">
    <subcellularLocation>
        <location evidence="1">Nucleus</location>
    </subcellularLocation>
</comment>
<dbReference type="SUPFAM" id="SSF88697">
    <property type="entry name" value="PUA domain-like"/>
    <property type="match status" value="1"/>
</dbReference>
<evidence type="ECO:0000256" key="10">
    <source>
        <dbReference type="ARBA" id="ARBA00030079"/>
    </source>
</evidence>
<evidence type="ECO:0000256" key="12">
    <source>
        <dbReference type="ARBA" id="ARBA00046796"/>
    </source>
</evidence>
<dbReference type="FunFam" id="2.170.150.20:FF:000007">
    <property type="entry name" value="Protein cereblon"/>
    <property type="match status" value="1"/>
</dbReference>
<evidence type="ECO:0000259" key="14">
    <source>
        <dbReference type="PROSITE" id="PS51788"/>
    </source>
</evidence>
<keyword evidence="7" id="KW-0862">Zinc</keyword>
<proteinExistence type="inferred from homology"/>
<dbReference type="AlphaFoldDB" id="A0A6G0TYP3"/>
<gene>
    <name evidence="15" type="ORF">AGLY_004513</name>
</gene>
<comment type="caution">
    <text evidence="15">The sequence shown here is derived from an EMBL/GenBank/DDBJ whole genome shotgun (WGS) entry which is preliminary data.</text>
</comment>
<evidence type="ECO:0000256" key="3">
    <source>
        <dbReference type="ARBA" id="ARBA00005293"/>
    </source>
</evidence>
<dbReference type="Pfam" id="PF02190">
    <property type="entry name" value="LON_substr_bdg"/>
    <property type="match status" value="1"/>
</dbReference>
<reference evidence="15 16" key="1">
    <citation type="submission" date="2019-08" db="EMBL/GenBank/DDBJ databases">
        <title>The genome of the soybean aphid Biotype 1, its phylome, world population structure and adaptation to the North American continent.</title>
        <authorList>
            <person name="Giordano R."/>
            <person name="Donthu R.K."/>
            <person name="Hernandez A.G."/>
            <person name="Wright C.L."/>
            <person name="Zimin A.V."/>
        </authorList>
    </citation>
    <scope>NUCLEOTIDE SEQUENCE [LARGE SCALE GENOMIC DNA]</scope>
    <source>
        <tissue evidence="15">Whole aphids</tissue>
    </source>
</reference>
<accession>A0A6G0TYP3</accession>
<comment type="function">
    <text evidence="11">Substrate recognition component of a DCX (DDB1-CUL4-X-box) E3 protein ligase complex that mediates the ubiquitination and subsequent proteasomal degradation of target proteins. Has an essential role in mediating growth by negatively regulating insulin signaling. It also has a role in maintaining presynaptic function in the neuromuscular junction synapses of third-instar larvae.</text>
</comment>
<comment type="similarity">
    <text evidence="3">Belongs to the CRBN family.</text>
</comment>
<evidence type="ECO:0000313" key="15">
    <source>
        <dbReference type="EMBL" id="KAE9541268.1"/>
    </source>
</evidence>
<evidence type="ECO:0000256" key="4">
    <source>
        <dbReference type="ARBA" id="ARBA00014394"/>
    </source>
</evidence>
<evidence type="ECO:0000256" key="2">
    <source>
        <dbReference type="ARBA" id="ARBA00004906"/>
    </source>
</evidence>
<evidence type="ECO:0000256" key="8">
    <source>
        <dbReference type="ARBA" id="ARBA00022843"/>
    </source>
</evidence>
<dbReference type="EMBL" id="VYZN01000013">
    <property type="protein sequence ID" value="KAE9541268.1"/>
    <property type="molecule type" value="Genomic_DNA"/>
</dbReference>
<dbReference type="InterPro" id="IPR004910">
    <property type="entry name" value="Yippee/Mis18/Cereblon"/>
</dbReference>
<dbReference type="InterPro" id="IPR015947">
    <property type="entry name" value="PUA-like_sf"/>
</dbReference>
<evidence type="ECO:0000256" key="9">
    <source>
        <dbReference type="ARBA" id="ARBA00023242"/>
    </source>
</evidence>
<keyword evidence="16" id="KW-1185">Reference proteome</keyword>